<dbReference type="STRING" id="592050.SAMN05421875_11081"/>
<name>A0A1H4AH93_9BURK</name>
<dbReference type="NCBIfam" id="TIGR02916">
    <property type="entry name" value="PEP_his_kin"/>
    <property type="match status" value="1"/>
</dbReference>
<feature type="transmembrane region" description="Helical" evidence="9">
    <location>
        <begin position="40"/>
        <end position="71"/>
    </location>
</feature>
<evidence type="ECO:0000256" key="9">
    <source>
        <dbReference type="SAM" id="Phobius"/>
    </source>
</evidence>
<dbReference type="PANTHER" id="PTHR43065">
    <property type="entry name" value="SENSOR HISTIDINE KINASE"/>
    <property type="match status" value="1"/>
</dbReference>
<feature type="transmembrane region" description="Helical" evidence="9">
    <location>
        <begin position="194"/>
        <end position="213"/>
    </location>
</feature>
<feature type="transmembrane region" description="Helical" evidence="9">
    <location>
        <begin position="77"/>
        <end position="93"/>
    </location>
</feature>
<dbReference type="InterPro" id="IPR029016">
    <property type="entry name" value="GAF-like_dom_sf"/>
</dbReference>
<evidence type="ECO:0000256" key="2">
    <source>
        <dbReference type="ARBA" id="ARBA00012438"/>
    </source>
</evidence>
<keyword evidence="7" id="KW-0067">ATP-binding</keyword>
<dbReference type="RefSeq" id="WP_092698034.1">
    <property type="nucleotide sequence ID" value="NZ_CAXIQW010000047.1"/>
</dbReference>
<dbReference type="GeneID" id="34232615"/>
<dbReference type="PROSITE" id="PS50109">
    <property type="entry name" value="HIS_KIN"/>
    <property type="match status" value="1"/>
</dbReference>
<evidence type="ECO:0000259" key="10">
    <source>
        <dbReference type="PROSITE" id="PS50109"/>
    </source>
</evidence>
<dbReference type="SUPFAM" id="SSF55781">
    <property type="entry name" value="GAF domain-like"/>
    <property type="match status" value="1"/>
</dbReference>
<dbReference type="InterPro" id="IPR014265">
    <property type="entry name" value="XrtA/PrsK"/>
</dbReference>
<gene>
    <name evidence="11" type="ORF">SAMN05421875_11081</name>
</gene>
<dbReference type="PANTHER" id="PTHR43065:SF10">
    <property type="entry name" value="PEROXIDE STRESS-ACTIVATED HISTIDINE KINASE MAK3"/>
    <property type="match status" value="1"/>
</dbReference>
<feature type="transmembrane region" description="Helical" evidence="9">
    <location>
        <begin position="105"/>
        <end position="124"/>
    </location>
</feature>
<dbReference type="EC" id="2.7.13.3" evidence="2"/>
<keyword evidence="9" id="KW-0812">Transmembrane</keyword>
<keyword evidence="8" id="KW-0902">Two-component regulatory system</keyword>
<dbReference type="InterPro" id="IPR003594">
    <property type="entry name" value="HATPase_dom"/>
</dbReference>
<dbReference type="EMBL" id="FNQJ01000010">
    <property type="protein sequence ID" value="SEA35359.1"/>
    <property type="molecule type" value="Genomic_DNA"/>
</dbReference>
<dbReference type="CDD" id="cd00082">
    <property type="entry name" value="HisKA"/>
    <property type="match status" value="1"/>
</dbReference>
<keyword evidence="12" id="KW-1185">Reference proteome</keyword>
<organism evidence="11 12">
    <name type="scientific">Acidovorax soli</name>
    <dbReference type="NCBI Taxonomy" id="592050"/>
    <lineage>
        <taxon>Bacteria</taxon>
        <taxon>Pseudomonadati</taxon>
        <taxon>Pseudomonadota</taxon>
        <taxon>Betaproteobacteria</taxon>
        <taxon>Burkholderiales</taxon>
        <taxon>Comamonadaceae</taxon>
        <taxon>Acidovorax</taxon>
    </lineage>
</organism>
<dbReference type="Pfam" id="PF02518">
    <property type="entry name" value="HATPase_c"/>
    <property type="match status" value="1"/>
</dbReference>
<evidence type="ECO:0000256" key="7">
    <source>
        <dbReference type="ARBA" id="ARBA00022840"/>
    </source>
</evidence>
<evidence type="ECO:0000256" key="4">
    <source>
        <dbReference type="ARBA" id="ARBA00022679"/>
    </source>
</evidence>
<reference evidence="12" key="1">
    <citation type="submission" date="2016-10" db="EMBL/GenBank/DDBJ databases">
        <authorList>
            <person name="Varghese N."/>
            <person name="Submissions S."/>
        </authorList>
    </citation>
    <scope>NUCLEOTIDE SEQUENCE [LARGE SCALE GENOMIC DNA]</scope>
    <source>
        <strain evidence="12">DSM 25157</strain>
    </source>
</reference>
<protein>
    <recommendedName>
        <fullName evidence="2">histidine kinase</fullName>
        <ecNumber evidence="2">2.7.13.3</ecNumber>
    </recommendedName>
</protein>
<dbReference type="InterPro" id="IPR005467">
    <property type="entry name" value="His_kinase_dom"/>
</dbReference>
<dbReference type="Gene3D" id="3.30.565.10">
    <property type="entry name" value="Histidine kinase-like ATPase, C-terminal domain"/>
    <property type="match status" value="1"/>
</dbReference>
<keyword evidence="9" id="KW-0472">Membrane</keyword>
<comment type="catalytic activity">
    <reaction evidence="1">
        <text>ATP + protein L-histidine = ADP + protein N-phospho-L-histidine.</text>
        <dbReference type="EC" id="2.7.13.3"/>
    </reaction>
</comment>
<dbReference type="Gene3D" id="3.30.450.40">
    <property type="match status" value="1"/>
</dbReference>
<feature type="transmembrane region" description="Helical" evidence="9">
    <location>
        <begin position="130"/>
        <end position="148"/>
    </location>
</feature>
<dbReference type="InterPro" id="IPR036890">
    <property type="entry name" value="HATPase_C_sf"/>
</dbReference>
<dbReference type="Gene3D" id="1.10.287.130">
    <property type="match status" value="1"/>
</dbReference>
<proteinExistence type="predicted"/>
<keyword evidence="4" id="KW-0808">Transferase</keyword>
<evidence type="ECO:0000256" key="1">
    <source>
        <dbReference type="ARBA" id="ARBA00000085"/>
    </source>
</evidence>
<keyword evidence="5" id="KW-0547">Nucleotide-binding</keyword>
<evidence type="ECO:0000313" key="12">
    <source>
        <dbReference type="Proteomes" id="UP000199002"/>
    </source>
</evidence>
<keyword evidence="9" id="KW-1133">Transmembrane helix</keyword>
<dbReference type="InterPro" id="IPR003661">
    <property type="entry name" value="HisK_dim/P_dom"/>
</dbReference>
<sequence length="697" mass="77551">MNNSETALAYWGLTLSAGAYALLALRLLRQEYLRVPVNRIGVAMLAAALLTVIWSGFSLLALTVGAAWWLAAQSADLLRYLCWGVFLALFFKPDAGVVHGPWYRWLPGFASAGLLGVPALIVIMSVLAGVVGQLFLMVFLALGGLVLVEQLFRNLPDDSLWSAKPVCLGLAGTFLFDLYLFSQGVLFQGVDPDAFAARPFVHALMVPFLLLATTRHRNWIAKIRVSRKVVFHSATLALVGLYLLFMAGVGYYVRYFGGEWGGALQLGLVFVGLVLALALALSGSLRAKLRVFLGKHFFRYRFDYRDEWLKFTATLSSQAHPQEAGQNVVRGLADMLESPAGALWLLRPEDDQYRQVARWNLASTTQTLDKNAELPAFMRATGWVVNLEELRASPERYRDLRLPEWLAEYPQAWLLVPLWQGPDLLGFVLLASPRTRVDVNWEVTDLLKTAGRQAASFLAQIQATEALLESRKFEAFNRMSAFVVHDLKNIVAQLSLMVKNAKRLQHNPEFQADMLMTVENSLDRMRQLMLQLRGDAAPGDTTVGVDLCKIAERLAANALRHGRTVQLEVAPQIFTRGQADRLERIIGHLVHNAFDATDADDRVWVKVDRFGSHARVEVGDEGQGMTEEFVQTRLFKPFQTTKEAGMGIGTYESFQYVQELGGKVSVDSKVGQGTVVRLLLPLFEIGRDFGLHPQEGA</sequence>
<dbReference type="Proteomes" id="UP000199002">
    <property type="component" value="Unassembled WGS sequence"/>
</dbReference>
<keyword evidence="3" id="KW-0597">Phosphoprotein</keyword>
<dbReference type="SUPFAM" id="SSF55874">
    <property type="entry name" value="ATPase domain of HSP90 chaperone/DNA topoisomerase II/histidine kinase"/>
    <property type="match status" value="1"/>
</dbReference>
<keyword evidence="6 11" id="KW-0418">Kinase</keyword>
<evidence type="ECO:0000313" key="11">
    <source>
        <dbReference type="EMBL" id="SEA35359.1"/>
    </source>
</evidence>
<dbReference type="AlphaFoldDB" id="A0A1H4AH93"/>
<dbReference type="PRINTS" id="PR00344">
    <property type="entry name" value="BCTRLSENSOR"/>
</dbReference>
<dbReference type="InterPro" id="IPR004358">
    <property type="entry name" value="Sig_transdc_His_kin-like_C"/>
</dbReference>
<feature type="transmembrane region" description="Helical" evidence="9">
    <location>
        <begin position="260"/>
        <end position="281"/>
    </location>
</feature>
<feature type="transmembrane region" description="Helical" evidence="9">
    <location>
        <begin position="234"/>
        <end position="254"/>
    </location>
</feature>
<dbReference type="SMART" id="SM00387">
    <property type="entry name" value="HATPase_c"/>
    <property type="match status" value="1"/>
</dbReference>
<feature type="domain" description="Histidine kinase" evidence="10">
    <location>
        <begin position="482"/>
        <end position="684"/>
    </location>
</feature>
<dbReference type="GO" id="GO:0000155">
    <property type="term" value="F:phosphorelay sensor kinase activity"/>
    <property type="evidence" value="ECO:0007669"/>
    <property type="project" value="InterPro"/>
</dbReference>
<dbReference type="GO" id="GO:0005524">
    <property type="term" value="F:ATP binding"/>
    <property type="evidence" value="ECO:0007669"/>
    <property type="project" value="UniProtKB-KW"/>
</dbReference>
<evidence type="ECO:0000256" key="3">
    <source>
        <dbReference type="ARBA" id="ARBA00022553"/>
    </source>
</evidence>
<accession>A0A1H4AH93</accession>
<evidence type="ECO:0000256" key="8">
    <source>
        <dbReference type="ARBA" id="ARBA00023012"/>
    </source>
</evidence>
<evidence type="ECO:0000256" key="6">
    <source>
        <dbReference type="ARBA" id="ARBA00022777"/>
    </source>
</evidence>
<feature type="transmembrane region" description="Helical" evidence="9">
    <location>
        <begin position="6"/>
        <end position="28"/>
    </location>
</feature>
<evidence type="ECO:0000256" key="5">
    <source>
        <dbReference type="ARBA" id="ARBA00022741"/>
    </source>
</evidence>